<name>A0A803PQB4_CANSA</name>
<dbReference type="InterPro" id="IPR036691">
    <property type="entry name" value="Endo/exonu/phosph_ase_sf"/>
</dbReference>
<feature type="domain" description="Zinc knuckle CX2CX4HX4C" evidence="3">
    <location>
        <begin position="55"/>
        <end position="97"/>
    </location>
</feature>
<evidence type="ECO:0000256" key="1">
    <source>
        <dbReference type="SAM" id="MobiDB-lite"/>
    </source>
</evidence>
<organism evidence="4 5">
    <name type="scientific">Cannabis sativa</name>
    <name type="common">Hemp</name>
    <name type="synonym">Marijuana</name>
    <dbReference type="NCBI Taxonomy" id="3483"/>
    <lineage>
        <taxon>Eukaryota</taxon>
        <taxon>Viridiplantae</taxon>
        <taxon>Streptophyta</taxon>
        <taxon>Embryophyta</taxon>
        <taxon>Tracheophyta</taxon>
        <taxon>Spermatophyta</taxon>
        <taxon>Magnoliopsida</taxon>
        <taxon>eudicotyledons</taxon>
        <taxon>Gunneridae</taxon>
        <taxon>Pentapetalae</taxon>
        <taxon>rosids</taxon>
        <taxon>fabids</taxon>
        <taxon>Rosales</taxon>
        <taxon>Cannabaceae</taxon>
        <taxon>Cannabis</taxon>
    </lineage>
</organism>
<dbReference type="SUPFAM" id="SSF56219">
    <property type="entry name" value="DNase I-like"/>
    <property type="match status" value="1"/>
</dbReference>
<dbReference type="GO" id="GO:0003824">
    <property type="term" value="F:catalytic activity"/>
    <property type="evidence" value="ECO:0007669"/>
    <property type="project" value="InterPro"/>
</dbReference>
<dbReference type="InterPro" id="IPR025836">
    <property type="entry name" value="Zn_knuckle_CX2CX4HX4C"/>
</dbReference>
<dbReference type="AlphaFoldDB" id="A0A803PQB4"/>
<dbReference type="PANTHER" id="PTHR33710">
    <property type="entry name" value="BNAC02G09200D PROTEIN"/>
    <property type="match status" value="1"/>
</dbReference>
<sequence length="489" mass="55744">MADLWKPGRVRFLNYEVAKDVGNYVGKFLDSDPNNFTGVWREFLRIHVTLSLDCPLKRRMKFKKRDGSSFYAIFWYENVPTFCFLCGLMGHSERFCPRHFDTPDHLIVKTYNLHVKAAPRRHQNFTESPYLRSGKAGSSFSPGVNASGPGNNSVNPNRANFMGLSSPNFSQSHNKNKDVIVCGNQEDDDDELAQSELKRKRFSSALTKEAQATTTGQINIMGQLELLWAWEPTGLSIPENIVGQKKPNFVFLCETFCKTDGVVRIKHKLGFEGAYCVEAHGHKRGLALLWRVTDDVHFLGCSSNHIDVVVRAPNCIPWCLTGIYGEPNQSFRFRTWQLIETLAASSHLPWCIIGDLNNIGDQSEKRGGRLYPHSLIHGFQSVLSRCNLVDLKLHGHPYTWERGKGTAKWVEIRLDKALVSQLWLDSFPQAVLTNCDVSSSDHMPIYLQPEPTAITNFVYHFKFENAWTREPLYSQIVQSYWEDFSHASF</sequence>
<dbReference type="EMBL" id="UZAU01000420">
    <property type="status" value="NOT_ANNOTATED_CDS"/>
    <property type="molecule type" value="Genomic_DNA"/>
</dbReference>
<dbReference type="InterPro" id="IPR005135">
    <property type="entry name" value="Endo/exonuclease/phosphatase"/>
</dbReference>
<reference evidence="4" key="1">
    <citation type="submission" date="2018-11" db="EMBL/GenBank/DDBJ databases">
        <authorList>
            <person name="Grassa J C."/>
        </authorList>
    </citation>
    <scope>NUCLEOTIDE SEQUENCE [LARGE SCALE GENOMIC DNA]</scope>
</reference>
<dbReference type="PANTHER" id="PTHR33710:SF64">
    <property type="entry name" value="ENDONUCLEASE_EXONUCLEASE_PHOSPHATASE DOMAIN-CONTAINING PROTEIN"/>
    <property type="match status" value="1"/>
</dbReference>
<reference evidence="4" key="2">
    <citation type="submission" date="2021-03" db="UniProtKB">
        <authorList>
            <consortium name="EnsemblPlants"/>
        </authorList>
    </citation>
    <scope>IDENTIFICATION</scope>
</reference>
<evidence type="ECO:0008006" key="6">
    <source>
        <dbReference type="Google" id="ProtNLM"/>
    </source>
</evidence>
<keyword evidence="5" id="KW-1185">Reference proteome</keyword>
<dbReference type="Gramene" id="evm.model.05.408">
    <property type="protein sequence ID" value="cds.evm.model.05.408"/>
    <property type="gene ID" value="evm.TU.05.408"/>
</dbReference>
<dbReference type="Gene3D" id="3.60.10.10">
    <property type="entry name" value="Endonuclease/exonuclease/phosphatase"/>
    <property type="match status" value="1"/>
</dbReference>
<feature type="compositionally biased region" description="Polar residues" evidence="1">
    <location>
        <begin position="136"/>
        <end position="154"/>
    </location>
</feature>
<evidence type="ECO:0000313" key="4">
    <source>
        <dbReference type="EnsemblPlants" id="cds.evm.model.05.408"/>
    </source>
</evidence>
<dbReference type="Proteomes" id="UP000596661">
    <property type="component" value="Chromosome 5"/>
</dbReference>
<evidence type="ECO:0000259" key="2">
    <source>
        <dbReference type="Pfam" id="PF03372"/>
    </source>
</evidence>
<evidence type="ECO:0000313" key="5">
    <source>
        <dbReference type="Proteomes" id="UP000596661"/>
    </source>
</evidence>
<protein>
    <recommendedName>
        <fullName evidence="6">Endonuclease/exonuclease/phosphatase</fullName>
    </recommendedName>
</protein>
<feature type="region of interest" description="Disordered" evidence="1">
    <location>
        <begin position="134"/>
        <end position="154"/>
    </location>
</feature>
<feature type="domain" description="Endonuclease/exonuclease/phosphatase" evidence="2">
    <location>
        <begin position="240"/>
        <end position="442"/>
    </location>
</feature>
<accession>A0A803PQB4</accession>
<proteinExistence type="predicted"/>
<dbReference type="Pfam" id="PF03372">
    <property type="entry name" value="Exo_endo_phos"/>
    <property type="match status" value="1"/>
</dbReference>
<dbReference type="Pfam" id="PF14392">
    <property type="entry name" value="zf-CCHC_4"/>
    <property type="match status" value="1"/>
</dbReference>
<dbReference type="EnsemblPlants" id="evm.model.05.408">
    <property type="protein sequence ID" value="cds.evm.model.05.408"/>
    <property type="gene ID" value="evm.TU.05.408"/>
</dbReference>
<evidence type="ECO:0000259" key="3">
    <source>
        <dbReference type="Pfam" id="PF14392"/>
    </source>
</evidence>